<name>A0ACA9UFN3_BIOOC</name>
<evidence type="ECO:0000313" key="2">
    <source>
        <dbReference type="Proteomes" id="UP000836387"/>
    </source>
</evidence>
<evidence type="ECO:0000313" key="1">
    <source>
        <dbReference type="EMBL" id="CAG9951839.1"/>
    </source>
</evidence>
<organism evidence="1 2">
    <name type="scientific">Clonostachys rosea f. rosea IK726</name>
    <dbReference type="NCBI Taxonomy" id="1349383"/>
    <lineage>
        <taxon>Eukaryota</taxon>
        <taxon>Fungi</taxon>
        <taxon>Dikarya</taxon>
        <taxon>Ascomycota</taxon>
        <taxon>Pezizomycotina</taxon>
        <taxon>Sordariomycetes</taxon>
        <taxon>Hypocreomycetidae</taxon>
        <taxon>Hypocreales</taxon>
        <taxon>Bionectriaceae</taxon>
        <taxon>Clonostachys</taxon>
    </lineage>
</organism>
<dbReference type="EMBL" id="CADEHS020000424">
    <property type="protein sequence ID" value="CAG9951839.1"/>
    <property type="molecule type" value="Genomic_DNA"/>
</dbReference>
<protein>
    <submittedName>
        <fullName evidence="1">Uncharacterized protein</fullName>
    </submittedName>
</protein>
<sequence length="337" mass="37655">MSPETNPDQFPGESLDPEGWEALVAPGKVLQSDAPAPEAPDPTTRPPPCERAVYLALRMMSVFRKHPTQCNKPRLLTAIRKRRKNSETIKVLFQNHDAEAIYSTAFRLYECGAFTDKETAAEMFPDDQENIEGSKKKDPIYLHSFAQTPLVTTLQKGVTYACYAYLNEQEPCLLQDLAFQAESADLEQLLGIAHRSTSITPDQTRLFELMGDLARASGTEWKDVSKLTDALKAAESFVSLLGNRSGQTVLSLLRSGTEAELAELVTKGRAHQDKVREELSRIAAEREKLDQEEKNLLNAFQAEERVFVKDATKGVIRGVRMAEDALVDKFLELHCLL</sequence>
<accession>A0ACA9UFN3</accession>
<gene>
    <name evidence="1" type="ORF">CRV2_00021051</name>
</gene>
<comment type="caution">
    <text evidence="1">The sequence shown here is derived from an EMBL/GenBank/DDBJ whole genome shotgun (WGS) entry which is preliminary data.</text>
</comment>
<reference evidence="1" key="1">
    <citation type="submission" date="2020-04" db="EMBL/GenBank/DDBJ databases">
        <authorList>
            <person name="Broberg M."/>
        </authorList>
    </citation>
    <scope>NUCLEOTIDE SEQUENCE</scope>
</reference>
<proteinExistence type="predicted"/>
<keyword evidence="2" id="KW-1185">Reference proteome</keyword>
<reference evidence="1" key="2">
    <citation type="submission" date="2021-10" db="EMBL/GenBank/DDBJ databases">
        <authorList>
            <person name="Piombo E."/>
        </authorList>
    </citation>
    <scope>NUCLEOTIDE SEQUENCE</scope>
</reference>
<dbReference type="Proteomes" id="UP000836387">
    <property type="component" value="Unassembled WGS sequence"/>
</dbReference>